<protein>
    <submittedName>
        <fullName evidence="3">Breast carcinoma-amplified sequence 1</fullName>
    </submittedName>
</protein>
<dbReference type="AlphaFoldDB" id="A0A6P8F173"/>
<evidence type="ECO:0000313" key="3">
    <source>
        <dbReference type="RefSeq" id="XP_031422273.1"/>
    </source>
</evidence>
<dbReference type="OrthoDB" id="8962384at2759"/>
<feature type="compositionally biased region" description="Basic and acidic residues" evidence="1">
    <location>
        <begin position="156"/>
        <end position="179"/>
    </location>
</feature>
<feature type="region of interest" description="Disordered" evidence="1">
    <location>
        <begin position="378"/>
        <end position="495"/>
    </location>
</feature>
<feature type="region of interest" description="Disordered" evidence="1">
    <location>
        <begin position="1"/>
        <end position="35"/>
    </location>
</feature>
<name>A0A6P8F173_CLUHA</name>
<feature type="compositionally biased region" description="Polar residues" evidence="1">
    <location>
        <begin position="214"/>
        <end position="226"/>
    </location>
</feature>
<dbReference type="RefSeq" id="XP_031422273.1">
    <property type="nucleotide sequence ID" value="XM_031566413.2"/>
</dbReference>
<gene>
    <name evidence="3" type="primary">bcas1</name>
</gene>
<dbReference type="KEGG" id="char:105906410"/>
<feature type="region of interest" description="Disordered" evidence="1">
    <location>
        <begin position="208"/>
        <end position="298"/>
    </location>
</feature>
<keyword evidence="2" id="KW-1185">Reference proteome</keyword>
<feature type="compositionally biased region" description="Pro residues" evidence="1">
    <location>
        <begin position="427"/>
        <end position="439"/>
    </location>
</feature>
<feature type="compositionally biased region" description="Low complexity" evidence="1">
    <location>
        <begin position="50"/>
        <end position="63"/>
    </location>
</feature>
<dbReference type="Proteomes" id="UP000515152">
    <property type="component" value="Chromosome 4"/>
</dbReference>
<dbReference type="PANTHER" id="PTHR15016">
    <property type="entry name" value="BREAST CARCINOMA-AMPLIFIED SEQUENCE 1"/>
    <property type="match status" value="1"/>
</dbReference>
<dbReference type="GeneID" id="105906410"/>
<organism evidence="2 3">
    <name type="scientific">Clupea harengus</name>
    <name type="common">Atlantic herring</name>
    <dbReference type="NCBI Taxonomy" id="7950"/>
    <lineage>
        <taxon>Eukaryota</taxon>
        <taxon>Metazoa</taxon>
        <taxon>Chordata</taxon>
        <taxon>Craniata</taxon>
        <taxon>Vertebrata</taxon>
        <taxon>Euteleostomi</taxon>
        <taxon>Actinopterygii</taxon>
        <taxon>Neopterygii</taxon>
        <taxon>Teleostei</taxon>
        <taxon>Clupei</taxon>
        <taxon>Clupeiformes</taxon>
        <taxon>Clupeoidei</taxon>
        <taxon>Clupeidae</taxon>
        <taxon>Clupea</taxon>
    </lineage>
</organism>
<sequence>MGNEVSSHKKKSRKGKAQNGDLNGHAGNASSNGLTETGLIFLVVTTEVTVETTTETSTSTKTSPAPIAEATNGSQTDEEVQEQSSDKAAAEQPSDAVHITQEGEESKSPGGTKTNFFDKLFHKKSDTKPVEVDVEIQSKEITLPYLDQVDAEEVTSDLKSEPVDIKDSTELELSEREPLHPCPTDTEQNQTEENPVMNFFKTLVAPTKTPKEATASSDVTKVQSLKETTETKAPANVQEVDIAKGKMAPPPPPEPPKLEVKIEPTVKKEELQDESKDTETGTKPKAAKESAFSKFFRPKAVEEAAAPVEVEVVEEAAAPVEVETDASKTATLEASAKPEPAPAVKEEETKAEKKPSTFGSIFKPKVLLDQVTAKIQAVASSSGIGRAAKSAGRAQEPTKDSTPAVVASPDPPQGGAKAKEPAKAAPPSAPPAPPAPPALPADKSVESAENASPTVPRREKRNSIQLFFKNLGQKRPSDAGVPTEAAAPSTVEKGK</sequence>
<accession>A0A6P8F173</accession>
<dbReference type="InterPro" id="IPR026115">
    <property type="entry name" value="NABC1"/>
</dbReference>
<proteinExistence type="predicted"/>
<feature type="region of interest" description="Disordered" evidence="1">
    <location>
        <begin position="50"/>
        <end position="117"/>
    </location>
</feature>
<feature type="region of interest" description="Disordered" evidence="1">
    <location>
        <begin position="317"/>
        <end position="362"/>
    </location>
</feature>
<dbReference type="CTD" id="8537"/>
<evidence type="ECO:0000313" key="2">
    <source>
        <dbReference type="Proteomes" id="UP000515152"/>
    </source>
</evidence>
<evidence type="ECO:0000256" key="1">
    <source>
        <dbReference type="SAM" id="MobiDB-lite"/>
    </source>
</evidence>
<feature type="compositionally biased region" description="Basic and acidic residues" evidence="1">
    <location>
        <begin position="344"/>
        <end position="355"/>
    </location>
</feature>
<feature type="compositionally biased region" description="Basic and acidic residues" evidence="1">
    <location>
        <begin position="256"/>
        <end position="288"/>
    </location>
</feature>
<feature type="region of interest" description="Disordered" evidence="1">
    <location>
        <begin position="153"/>
        <end position="195"/>
    </location>
</feature>
<dbReference type="GO" id="GO:0042552">
    <property type="term" value="P:myelination"/>
    <property type="evidence" value="ECO:0007669"/>
    <property type="project" value="TreeGrafter"/>
</dbReference>
<reference evidence="3" key="1">
    <citation type="submission" date="2025-08" db="UniProtKB">
        <authorList>
            <consortium name="RefSeq"/>
        </authorList>
    </citation>
    <scope>IDENTIFICATION</scope>
</reference>
<dbReference type="PANTHER" id="PTHR15016:SF6">
    <property type="entry name" value="BREAST CARCINOMA-AMPLIFIED SEQUENCE 1"/>
    <property type="match status" value="1"/>
</dbReference>